<dbReference type="GO" id="GO:0005524">
    <property type="term" value="F:ATP binding"/>
    <property type="evidence" value="ECO:0007669"/>
    <property type="project" value="UniProtKB-KW"/>
</dbReference>
<dbReference type="Gene3D" id="3.40.1190.20">
    <property type="match status" value="1"/>
</dbReference>
<dbReference type="OrthoDB" id="9779730at2"/>
<dbReference type="InterPro" id="IPR002173">
    <property type="entry name" value="Carboh/pur_kinase_PfkB_CS"/>
</dbReference>
<dbReference type="InterPro" id="IPR029056">
    <property type="entry name" value="Ribokinase-like"/>
</dbReference>
<sequence length="306" mass="33679">MSSIRSETIILFGEVLADIFGDRRVFGGAPFNVARHLQAFGLHPVLISRIGNDELGRELLAQIKDTGMDDYGIQLDDLHPTGQVMVHLEEGGHRFEILPEQAYDFIHAGMSHSTSLAMCPQLIYFGTLAQRNAISAHALAALLLSNQGKAPCLLDINLRKPWYDLRTIEHSLIHANLIKINQEELDVLALLFRLTGVSRVQKAAALLKRFGLDSMLITCGEEGAWQLDKDGKVTNIEGLISSRPVMDTVGAGDGFAAVYILGLLRKWPIMLTLSRANAFAAALCEIRGAIPDSSDFYGPFIADWKR</sequence>
<keyword evidence="3" id="KW-0547">Nucleotide-binding</keyword>
<keyword evidence="2" id="KW-0808">Transferase</keyword>
<dbReference type="RefSeq" id="WP_103965287.1">
    <property type="nucleotide sequence ID" value="NZ_FNUX01000001.1"/>
</dbReference>
<dbReference type="EMBL" id="FNUX01000001">
    <property type="protein sequence ID" value="SEF42295.1"/>
    <property type="molecule type" value="Genomic_DNA"/>
</dbReference>
<accession>A0A1H5RVE1</accession>
<dbReference type="CDD" id="cd01167">
    <property type="entry name" value="bac_FRK"/>
    <property type="match status" value="1"/>
</dbReference>
<keyword evidence="5" id="KW-0067">ATP-binding</keyword>
<evidence type="ECO:0000256" key="3">
    <source>
        <dbReference type="ARBA" id="ARBA00022741"/>
    </source>
</evidence>
<organism evidence="7 8">
    <name type="scientific">Nitrosomonas ureae</name>
    <dbReference type="NCBI Taxonomy" id="44577"/>
    <lineage>
        <taxon>Bacteria</taxon>
        <taxon>Pseudomonadati</taxon>
        <taxon>Pseudomonadota</taxon>
        <taxon>Betaproteobacteria</taxon>
        <taxon>Nitrosomonadales</taxon>
        <taxon>Nitrosomonadaceae</taxon>
        <taxon>Nitrosomonas</taxon>
    </lineage>
</organism>
<protein>
    <submittedName>
        <fullName evidence="7">Fructokinase</fullName>
    </submittedName>
</protein>
<evidence type="ECO:0000256" key="2">
    <source>
        <dbReference type="ARBA" id="ARBA00022679"/>
    </source>
</evidence>
<dbReference type="PROSITE" id="PS00583">
    <property type="entry name" value="PFKB_KINASES_1"/>
    <property type="match status" value="1"/>
</dbReference>
<gene>
    <name evidence="7" type="ORF">SAMN05216334_101259</name>
</gene>
<dbReference type="AlphaFoldDB" id="A0A1H5RVE1"/>
<dbReference type="Proteomes" id="UP000236753">
    <property type="component" value="Unassembled WGS sequence"/>
</dbReference>
<evidence type="ECO:0000259" key="6">
    <source>
        <dbReference type="Pfam" id="PF00294"/>
    </source>
</evidence>
<feature type="domain" description="Carbohydrate kinase PfkB" evidence="6">
    <location>
        <begin position="22"/>
        <end position="292"/>
    </location>
</feature>
<evidence type="ECO:0000313" key="7">
    <source>
        <dbReference type="EMBL" id="SEF42295.1"/>
    </source>
</evidence>
<proteinExistence type="inferred from homology"/>
<evidence type="ECO:0000256" key="1">
    <source>
        <dbReference type="ARBA" id="ARBA00010688"/>
    </source>
</evidence>
<dbReference type="InterPro" id="IPR011611">
    <property type="entry name" value="PfkB_dom"/>
</dbReference>
<comment type="similarity">
    <text evidence="1">Belongs to the carbohydrate kinase PfkB family.</text>
</comment>
<evidence type="ECO:0000256" key="4">
    <source>
        <dbReference type="ARBA" id="ARBA00022777"/>
    </source>
</evidence>
<dbReference type="SUPFAM" id="SSF53613">
    <property type="entry name" value="Ribokinase-like"/>
    <property type="match status" value="1"/>
</dbReference>
<dbReference type="GO" id="GO:0016301">
    <property type="term" value="F:kinase activity"/>
    <property type="evidence" value="ECO:0007669"/>
    <property type="project" value="UniProtKB-KW"/>
</dbReference>
<evidence type="ECO:0000313" key="8">
    <source>
        <dbReference type="Proteomes" id="UP000236753"/>
    </source>
</evidence>
<dbReference type="Pfam" id="PF00294">
    <property type="entry name" value="PfkB"/>
    <property type="match status" value="1"/>
</dbReference>
<evidence type="ECO:0000256" key="5">
    <source>
        <dbReference type="ARBA" id="ARBA00022840"/>
    </source>
</evidence>
<name>A0A1H5RVE1_9PROT</name>
<keyword evidence="4 7" id="KW-0418">Kinase</keyword>
<dbReference type="InterPro" id="IPR050306">
    <property type="entry name" value="PfkB_Carbo_kinase"/>
</dbReference>
<dbReference type="PANTHER" id="PTHR43085">
    <property type="entry name" value="HEXOKINASE FAMILY MEMBER"/>
    <property type="match status" value="1"/>
</dbReference>
<dbReference type="PANTHER" id="PTHR43085:SF1">
    <property type="entry name" value="PSEUDOURIDINE KINASE-RELATED"/>
    <property type="match status" value="1"/>
</dbReference>
<reference evidence="7 8" key="1">
    <citation type="submission" date="2016-10" db="EMBL/GenBank/DDBJ databases">
        <authorList>
            <person name="de Groot N.N."/>
        </authorList>
    </citation>
    <scope>NUCLEOTIDE SEQUENCE [LARGE SCALE GENOMIC DNA]</scope>
    <source>
        <strain evidence="7 8">Nm13</strain>
    </source>
</reference>